<proteinExistence type="predicted"/>
<gene>
    <name evidence="1" type="ORF">PoB_002036400</name>
</gene>
<sequence>MSLILIITRKTTIDHDDDDDDDDDDEGGVRGDESYHNIEFGLLLAGSIQAAKSLLWWCCSSGPYRAGHGAHCSTHVTSPNCEAAELSLI</sequence>
<dbReference type="AlphaFoldDB" id="A0AAV3ZHJ5"/>
<evidence type="ECO:0000313" key="1">
    <source>
        <dbReference type="EMBL" id="GFN93858.1"/>
    </source>
</evidence>
<protein>
    <submittedName>
        <fullName evidence="1">Uncharacterized protein</fullName>
    </submittedName>
</protein>
<organism evidence="1 2">
    <name type="scientific">Plakobranchus ocellatus</name>
    <dbReference type="NCBI Taxonomy" id="259542"/>
    <lineage>
        <taxon>Eukaryota</taxon>
        <taxon>Metazoa</taxon>
        <taxon>Spiralia</taxon>
        <taxon>Lophotrochozoa</taxon>
        <taxon>Mollusca</taxon>
        <taxon>Gastropoda</taxon>
        <taxon>Heterobranchia</taxon>
        <taxon>Euthyneura</taxon>
        <taxon>Panpulmonata</taxon>
        <taxon>Sacoglossa</taxon>
        <taxon>Placobranchoidea</taxon>
        <taxon>Plakobranchidae</taxon>
        <taxon>Plakobranchus</taxon>
    </lineage>
</organism>
<accession>A0AAV3ZHJ5</accession>
<reference evidence="1 2" key="1">
    <citation type="journal article" date="2021" name="Elife">
        <title>Chloroplast acquisition without the gene transfer in kleptoplastic sea slugs, Plakobranchus ocellatus.</title>
        <authorList>
            <person name="Maeda T."/>
            <person name="Takahashi S."/>
            <person name="Yoshida T."/>
            <person name="Shimamura S."/>
            <person name="Takaki Y."/>
            <person name="Nagai Y."/>
            <person name="Toyoda A."/>
            <person name="Suzuki Y."/>
            <person name="Arimoto A."/>
            <person name="Ishii H."/>
            <person name="Satoh N."/>
            <person name="Nishiyama T."/>
            <person name="Hasebe M."/>
            <person name="Maruyama T."/>
            <person name="Minagawa J."/>
            <person name="Obokata J."/>
            <person name="Shigenobu S."/>
        </authorList>
    </citation>
    <scope>NUCLEOTIDE SEQUENCE [LARGE SCALE GENOMIC DNA]</scope>
</reference>
<keyword evidence="2" id="KW-1185">Reference proteome</keyword>
<dbReference type="Proteomes" id="UP000735302">
    <property type="component" value="Unassembled WGS sequence"/>
</dbReference>
<evidence type="ECO:0000313" key="2">
    <source>
        <dbReference type="Proteomes" id="UP000735302"/>
    </source>
</evidence>
<dbReference type="EMBL" id="BLXT01002372">
    <property type="protein sequence ID" value="GFN93858.1"/>
    <property type="molecule type" value="Genomic_DNA"/>
</dbReference>
<comment type="caution">
    <text evidence="1">The sequence shown here is derived from an EMBL/GenBank/DDBJ whole genome shotgun (WGS) entry which is preliminary data.</text>
</comment>
<name>A0AAV3ZHJ5_9GAST</name>